<sequence>MEAAIDPRPPPRRRRRKRQKGTRDYTNTAATTISELPDHIRSNIISRLPLKSIFTCKRVCSSFRSLTLDPYFPQLHLPMSPLSLILYRHCSSYSHHPTFGFLSLADSLVDLGLPRSTMKFETKIEIPACSTLRMKSSCNGLICLSNYYCSDEVCICNPITRQHLFLPKPKNKHVWSGYGIGYSQSTHHFKVVKFTVEGELPHRLQCWVYTLGVDDEWRSLGDTGQPVPDNGSFVLLNGALHWIGLQDSELLLCYFDMEKEQCGNLPLPNLSFMPCQLKGTRFHLGVVDFCLYIRDEQKCRLPVNIWVMKDYKNIGSWSLEWIIQRPIPSWVGLDLKPLKTLEDGAVLMIVKQKTLVSYNPVTTIFERVRYHGVHSWEEAIADVPSFLPLPGAE</sequence>
<dbReference type="Proteomes" id="UP000828048">
    <property type="component" value="Chromosome 1"/>
</dbReference>
<accession>A0ACB7XP79</accession>
<evidence type="ECO:0000313" key="2">
    <source>
        <dbReference type="Proteomes" id="UP000828048"/>
    </source>
</evidence>
<gene>
    <name evidence="1" type="ORF">Vadar_005564</name>
</gene>
<keyword evidence="2" id="KW-1185">Reference proteome</keyword>
<name>A0ACB7XP79_9ERIC</name>
<protein>
    <submittedName>
        <fullName evidence="1">Uncharacterized protein</fullName>
    </submittedName>
</protein>
<organism evidence="1 2">
    <name type="scientific">Vaccinium darrowii</name>
    <dbReference type="NCBI Taxonomy" id="229202"/>
    <lineage>
        <taxon>Eukaryota</taxon>
        <taxon>Viridiplantae</taxon>
        <taxon>Streptophyta</taxon>
        <taxon>Embryophyta</taxon>
        <taxon>Tracheophyta</taxon>
        <taxon>Spermatophyta</taxon>
        <taxon>Magnoliopsida</taxon>
        <taxon>eudicotyledons</taxon>
        <taxon>Gunneridae</taxon>
        <taxon>Pentapetalae</taxon>
        <taxon>asterids</taxon>
        <taxon>Ericales</taxon>
        <taxon>Ericaceae</taxon>
        <taxon>Vaccinioideae</taxon>
        <taxon>Vaccinieae</taxon>
        <taxon>Vaccinium</taxon>
    </lineage>
</organism>
<dbReference type="EMBL" id="CM037151">
    <property type="protein sequence ID" value="KAH7842460.1"/>
    <property type="molecule type" value="Genomic_DNA"/>
</dbReference>
<comment type="caution">
    <text evidence="1">The sequence shown here is derived from an EMBL/GenBank/DDBJ whole genome shotgun (WGS) entry which is preliminary data.</text>
</comment>
<reference evidence="1 2" key="1">
    <citation type="journal article" date="2021" name="Hortic Res">
        <title>High-quality reference genome and annotation aids understanding of berry development for evergreen blueberry (Vaccinium darrowii).</title>
        <authorList>
            <person name="Yu J."/>
            <person name="Hulse-Kemp A.M."/>
            <person name="Babiker E."/>
            <person name="Staton M."/>
        </authorList>
    </citation>
    <scope>NUCLEOTIDE SEQUENCE [LARGE SCALE GENOMIC DNA]</scope>
    <source>
        <strain evidence="2">cv. NJ 8807/NJ 8810</strain>
        <tissue evidence="1">Young leaf</tissue>
    </source>
</reference>
<proteinExistence type="predicted"/>
<evidence type="ECO:0000313" key="1">
    <source>
        <dbReference type="EMBL" id="KAH7842460.1"/>
    </source>
</evidence>